<dbReference type="AlphaFoldDB" id="A0A518CL57"/>
<dbReference type="InterPro" id="IPR003607">
    <property type="entry name" value="HD/PDEase_dom"/>
</dbReference>
<evidence type="ECO:0000259" key="2">
    <source>
        <dbReference type="SMART" id="SM00471"/>
    </source>
</evidence>
<dbReference type="Pfam" id="PF01966">
    <property type="entry name" value="HD"/>
    <property type="match status" value="1"/>
</dbReference>
<dbReference type="KEGG" id="plon:Pla110_16790"/>
<accession>A0A518CL57</accession>
<dbReference type="Gene3D" id="2.40.50.140">
    <property type="entry name" value="Nucleic acid-binding proteins"/>
    <property type="match status" value="1"/>
</dbReference>
<evidence type="ECO:0000313" key="3">
    <source>
        <dbReference type="EMBL" id="QDU79957.1"/>
    </source>
</evidence>
<dbReference type="InterPro" id="IPR004365">
    <property type="entry name" value="NA-bd_OB_tRNA"/>
</dbReference>
<dbReference type="EC" id="3.1.-.-" evidence="3"/>
<protein>
    <submittedName>
        <fullName evidence="3">3'-5' exoribonuclease YhaM</fullName>
        <ecNumber evidence="3">3.1.-.-</ecNumber>
    </submittedName>
</protein>
<feature type="domain" description="HD/PDEase" evidence="2">
    <location>
        <begin position="160"/>
        <end position="298"/>
    </location>
</feature>
<dbReference type="GO" id="GO:0016787">
    <property type="term" value="F:hydrolase activity"/>
    <property type="evidence" value="ECO:0007669"/>
    <property type="project" value="UniProtKB-KW"/>
</dbReference>
<dbReference type="PANTHER" id="PTHR37294:SF1">
    <property type="entry name" value="3'-5' EXORIBONUCLEASE YHAM"/>
    <property type="match status" value="1"/>
</dbReference>
<dbReference type="Pfam" id="PF01336">
    <property type="entry name" value="tRNA_anti-codon"/>
    <property type="match status" value="1"/>
</dbReference>
<evidence type="ECO:0000256" key="1">
    <source>
        <dbReference type="ARBA" id="ARBA00022801"/>
    </source>
</evidence>
<dbReference type="InterPro" id="IPR012340">
    <property type="entry name" value="NA-bd_OB-fold"/>
</dbReference>
<dbReference type="CDD" id="cd00077">
    <property type="entry name" value="HDc"/>
    <property type="match status" value="1"/>
</dbReference>
<dbReference type="Gene3D" id="1.10.3210.10">
    <property type="entry name" value="Hypothetical protein af1432"/>
    <property type="match status" value="1"/>
</dbReference>
<name>A0A518CL57_9PLAN</name>
<dbReference type="SMART" id="SM00471">
    <property type="entry name" value="HDc"/>
    <property type="match status" value="1"/>
</dbReference>
<proteinExistence type="predicted"/>
<sequence length="323" mass="36538">MTMTRRYVQDLQDGETIEEVFLLVDKQLRANRNADLYLLATMRDKTGIINGLMWNVSEESMAQISAGDHVQIKGKVQLYQGSLQVIVTRITKVASDNLDPEDFQPTSSQNVSELLEQLKSRLLGIDDPQLRSLMECFLIDEDLMDSFSRAPAGVKAHHAYQGGLLEHVVRLMEMAWRIGDLYPEVDTNLLLAGVFLHDLGKVREMAFEGAFTYTDEGQLIGHLVIGVEMINEKVAEVEKLTNEPFPVETALRLKHLVLSHHGQYDYGSPKLPMTPEAIALHHLDNFDAKVHEFARSIEDDPNTDSHWTPFSPRLDRKLFKGAN</sequence>
<organism evidence="3 4">
    <name type="scientific">Polystyrenella longa</name>
    <dbReference type="NCBI Taxonomy" id="2528007"/>
    <lineage>
        <taxon>Bacteria</taxon>
        <taxon>Pseudomonadati</taxon>
        <taxon>Planctomycetota</taxon>
        <taxon>Planctomycetia</taxon>
        <taxon>Planctomycetales</taxon>
        <taxon>Planctomycetaceae</taxon>
        <taxon>Polystyrenella</taxon>
    </lineage>
</organism>
<keyword evidence="1 3" id="KW-0378">Hydrolase</keyword>
<dbReference type="GO" id="GO:0003676">
    <property type="term" value="F:nucleic acid binding"/>
    <property type="evidence" value="ECO:0007669"/>
    <property type="project" value="InterPro"/>
</dbReference>
<dbReference type="InterPro" id="IPR050798">
    <property type="entry name" value="YhaM_exoribonuc/phosphodiest"/>
</dbReference>
<dbReference type="SUPFAM" id="SSF109604">
    <property type="entry name" value="HD-domain/PDEase-like"/>
    <property type="match status" value="1"/>
</dbReference>
<dbReference type="EMBL" id="CP036281">
    <property type="protein sequence ID" value="QDU79957.1"/>
    <property type="molecule type" value="Genomic_DNA"/>
</dbReference>
<dbReference type="RefSeq" id="WP_231742953.1">
    <property type="nucleotide sequence ID" value="NZ_CP036281.1"/>
</dbReference>
<dbReference type="Proteomes" id="UP000317178">
    <property type="component" value="Chromosome"/>
</dbReference>
<dbReference type="CDD" id="cd04492">
    <property type="entry name" value="YhaM_OBF_like"/>
    <property type="match status" value="1"/>
</dbReference>
<dbReference type="GO" id="GO:0031125">
    <property type="term" value="P:rRNA 3'-end processing"/>
    <property type="evidence" value="ECO:0007669"/>
    <property type="project" value="TreeGrafter"/>
</dbReference>
<evidence type="ECO:0000313" key="4">
    <source>
        <dbReference type="Proteomes" id="UP000317178"/>
    </source>
</evidence>
<dbReference type="PANTHER" id="PTHR37294">
    <property type="entry name" value="3'-5' EXORIBONUCLEASE YHAM"/>
    <property type="match status" value="1"/>
</dbReference>
<reference evidence="3 4" key="1">
    <citation type="submission" date="2019-02" db="EMBL/GenBank/DDBJ databases">
        <title>Deep-cultivation of Planctomycetes and their phenomic and genomic characterization uncovers novel biology.</title>
        <authorList>
            <person name="Wiegand S."/>
            <person name="Jogler M."/>
            <person name="Boedeker C."/>
            <person name="Pinto D."/>
            <person name="Vollmers J."/>
            <person name="Rivas-Marin E."/>
            <person name="Kohn T."/>
            <person name="Peeters S.H."/>
            <person name="Heuer A."/>
            <person name="Rast P."/>
            <person name="Oberbeckmann S."/>
            <person name="Bunk B."/>
            <person name="Jeske O."/>
            <person name="Meyerdierks A."/>
            <person name="Storesund J.E."/>
            <person name="Kallscheuer N."/>
            <person name="Luecker S."/>
            <person name="Lage O.M."/>
            <person name="Pohl T."/>
            <person name="Merkel B.J."/>
            <person name="Hornburger P."/>
            <person name="Mueller R.-W."/>
            <person name="Bruemmer F."/>
            <person name="Labrenz M."/>
            <person name="Spormann A.M."/>
            <person name="Op den Camp H."/>
            <person name="Overmann J."/>
            <person name="Amann R."/>
            <person name="Jetten M.S.M."/>
            <person name="Mascher T."/>
            <person name="Medema M.H."/>
            <person name="Devos D.P."/>
            <person name="Kaster A.-K."/>
            <person name="Ovreas L."/>
            <person name="Rohde M."/>
            <person name="Galperin M.Y."/>
            <person name="Jogler C."/>
        </authorList>
    </citation>
    <scope>NUCLEOTIDE SEQUENCE [LARGE SCALE GENOMIC DNA]</scope>
    <source>
        <strain evidence="3 4">Pla110</strain>
    </source>
</reference>
<dbReference type="InterPro" id="IPR006674">
    <property type="entry name" value="HD_domain"/>
</dbReference>
<dbReference type="SUPFAM" id="SSF50249">
    <property type="entry name" value="Nucleic acid-binding proteins"/>
    <property type="match status" value="1"/>
</dbReference>
<keyword evidence="4" id="KW-1185">Reference proteome</keyword>
<gene>
    <name evidence="3" type="primary">yhaM_1</name>
    <name evidence="3" type="ORF">Pla110_16790</name>
</gene>